<gene>
    <name evidence="2" type="ORF">K461DRAFT_278089</name>
</gene>
<keyword evidence="1" id="KW-0732">Signal</keyword>
<protein>
    <submittedName>
        <fullName evidence="2">Uncharacterized protein</fullName>
    </submittedName>
</protein>
<accession>A0A9P4J2G7</accession>
<feature type="chain" id="PRO_5040413746" evidence="1">
    <location>
        <begin position="20"/>
        <end position="85"/>
    </location>
</feature>
<proteinExistence type="predicted"/>
<organism evidence="2 3">
    <name type="scientific">Myriangium duriaei CBS 260.36</name>
    <dbReference type="NCBI Taxonomy" id="1168546"/>
    <lineage>
        <taxon>Eukaryota</taxon>
        <taxon>Fungi</taxon>
        <taxon>Dikarya</taxon>
        <taxon>Ascomycota</taxon>
        <taxon>Pezizomycotina</taxon>
        <taxon>Dothideomycetes</taxon>
        <taxon>Dothideomycetidae</taxon>
        <taxon>Myriangiales</taxon>
        <taxon>Myriangiaceae</taxon>
        <taxon>Myriangium</taxon>
    </lineage>
</organism>
<name>A0A9P4J2G7_9PEZI</name>
<dbReference type="EMBL" id="ML996085">
    <property type="protein sequence ID" value="KAF2153261.1"/>
    <property type="molecule type" value="Genomic_DNA"/>
</dbReference>
<feature type="signal peptide" evidence="1">
    <location>
        <begin position="1"/>
        <end position="19"/>
    </location>
</feature>
<evidence type="ECO:0000313" key="2">
    <source>
        <dbReference type="EMBL" id="KAF2153261.1"/>
    </source>
</evidence>
<comment type="caution">
    <text evidence="2">The sequence shown here is derived from an EMBL/GenBank/DDBJ whole genome shotgun (WGS) entry which is preliminary data.</text>
</comment>
<evidence type="ECO:0000313" key="3">
    <source>
        <dbReference type="Proteomes" id="UP000799439"/>
    </source>
</evidence>
<sequence length="85" mass="9280">MLFNCRDILCGLLPLPVFASMAPADSTFTITIDGRPIAPVDEHAVDRTQAKLGSGAAVFSLKNDRLYSGDWILGRATRENRSFLP</sequence>
<keyword evidence="3" id="KW-1185">Reference proteome</keyword>
<feature type="non-terminal residue" evidence="2">
    <location>
        <position position="85"/>
    </location>
</feature>
<dbReference type="AlphaFoldDB" id="A0A9P4J2G7"/>
<evidence type="ECO:0000256" key="1">
    <source>
        <dbReference type="SAM" id="SignalP"/>
    </source>
</evidence>
<dbReference type="Proteomes" id="UP000799439">
    <property type="component" value="Unassembled WGS sequence"/>
</dbReference>
<reference evidence="2" key="1">
    <citation type="journal article" date="2020" name="Stud. Mycol.">
        <title>101 Dothideomycetes genomes: a test case for predicting lifestyles and emergence of pathogens.</title>
        <authorList>
            <person name="Haridas S."/>
            <person name="Albert R."/>
            <person name="Binder M."/>
            <person name="Bloem J."/>
            <person name="Labutti K."/>
            <person name="Salamov A."/>
            <person name="Andreopoulos B."/>
            <person name="Baker S."/>
            <person name="Barry K."/>
            <person name="Bills G."/>
            <person name="Bluhm B."/>
            <person name="Cannon C."/>
            <person name="Castanera R."/>
            <person name="Culley D."/>
            <person name="Daum C."/>
            <person name="Ezra D."/>
            <person name="Gonzalez J."/>
            <person name="Henrissat B."/>
            <person name="Kuo A."/>
            <person name="Liang C."/>
            <person name="Lipzen A."/>
            <person name="Lutzoni F."/>
            <person name="Magnuson J."/>
            <person name="Mondo S."/>
            <person name="Nolan M."/>
            <person name="Ohm R."/>
            <person name="Pangilinan J."/>
            <person name="Park H.-J."/>
            <person name="Ramirez L."/>
            <person name="Alfaro M."/>
            <person name="Sun H."/>
            <person name="Tritt A."/>
            <person name="Yoshinaga Y."/>
            <person name="Zwiers L.-H."/>
            <person name="Turgeon B."/>
            <person name="Goodwin S."/>
            <person name="Spatafora J."/>
            <person name="Crous P."/>
            <person name="Grigoriev I."/>
        </authorList>
    </citation>
    <scope>NUCLEOTIDE SEQUENCE</scope>
    <source>
        <strain evidence="2">CBS 260.36</strain>
    </source>
</reference>
<dbReference type="OrthoDB" id="3439489at2759"/>